<dbReference type="RefSeq" id="WP_184213783.1">
    <property type="nucleotide sequence ID" value="NZ_JACHIP010000001.1"/>
</dbReference>
<comment type="subcellular location">
    <subcellularLocation>
        <location evidence="5 7">Cytoplasm</location>
    </subcellularLocation>
</comment>
<comment type="caution">
    <text evidence="9">The sequence shown here is derived from an EMBL/GenBank/DDBJ whole genome shotgun (WGS) entry which is preliminary data.</text>
</comment>
<feature type="binding site" evidence="5">
    <location>
        <position position="149"/>
    </location>
    <ligand>
        <name>ATP</name>
        <dbReference type="ChEBI" id="CHEBI:30616"/>
    </ligand>
</feature>
<dbReference type="EC" id="2.7.4.3" evidence="5 7"/>
<dbReference type="GO" id="GO:0005524">
    <property type="term" value="F:ATP binding"/>
    <property type="evidence" value="ECO:0007669"/>
    <property type="project" value="UniProtKB-UniRule"/>
</dbReference>
<feature type="binding site" evidence="5">
    <location>
        <position position="53"/>
    </location>
    <ligand>
        <name>AMP</name>
        <dbReference type="ChEBI" id="CHEBI:456215"/>
    </ligand>
</feature>
<dbReference type="EMBL" id="JACHIP010000001">
    <property type="protein sequence ID" value="MBB5056089.1"/>
    <property type="molecule type" value="Genomic_DNA"/>
</dbReference>
<comment type="caution">
    <text evidence="5">Lacks conserved residue(s) required for the propagation of feature annotation.</text>
</comment>
<feature type="binding site" evidence="5">
    <location>
        <position position="221"/>
    </location>
    <ligand>
        <name>ATP</name>
        <dbReference type="ChEBI" id="CHEBI:30616"/>
    </ligand>
</feature>
<comment type="function">
    <text evidence="5">Catalyzes the reversible transfer of the terminal phosphate group between ATP and AMP. Plays an important role in cellular energy homeostasis and in adenine nucleotide metabolism.</text>
</comment>
<accession>A0A7W8E2E0</accession>
<keyword evidence="3 5" id="KW-0547">Nucleotide-binding</keyword>
<name>A0A7W8E2E0_9BACT</name>
<dbReference type="HAMAP" id="MF_00235">
    <property type="entry name" value="Adenylate_kinase_Adk"/>
    <property type="match status" value="1"/>
</dbReference>
<evidence type="ECO:0000313" key="9">
    <source>
        <dbReference type="EMBL" id="MBB5056089.1"/>
    </source>
</evidence>
<protein>
    <recommendedName>
        <fullName evidence="5 7">Adenylate kinase</fullName>
        <shortName evidence="5">AK</shortName>
        <ecNumber evidence="5 7">2.7.4.3</ecNumber>
    </recommendedName>
    <alternativeName>
        <fullName evidence="5">ATP-AMP transphosphorylase</fullName>
    </alternativeName>
    <alternativeName>
        <fullName evidence="5">ATP:AMP phosphotransferase</fullName>
    </alternativeName>
    <alternativeName>
        <fullName evidence="5">Adenylate monophosphate kinase</fullName>
    </alternativeName>
</protein>
<gene>
    <name evidence="5" type="primary">adk</name>
    <name evidence="9" type="ORF">HDF16_000758</name>
</gene>
<evidence type="ECO:0000256" key="6">
    <source>
        <dbReference type="RuleBase" id="RU003330"/>
    </source>
</evidence>
<dbReference type="Gene3D" id="3.40.50.300">
    <property type="entry name" value="P-loop containing nucleotide triphosphate hydrolases"/>
    <property type="match status" value="1"/>
</dbReference>
<feature type="binding site" evidence="5">
    <location>
        <begin position="27"/>
        <end position="32"/>
    </location>
    <ligand>
        <name>ATP</name>
        <dbReference type="ChEBI" id="CHEBI:30616"/>
    </ligand>
</feature>
<feature type="binding site" evidence="5">
    <location>
        <begin position="74"/>
        <end position="76"/>
    </location>
    <ligand>
        <name>AMP</name>
        <dbReference type="ChEBI" id="CHEBI:456215"/>
    </ligand>
</feature>
<comment type="subunit">
    <text evidence="5 7">Monomer.</text>
</comment>
<evidence type="ECO:0000259" key="8">
    <source>
        <dbReference type="Pfam" id="PF05191"/>
    </source>
</evidence>
<comment type="pathway">
    <text evidence="5">Purine metabolism; AMP biosynthesis via salvage pathway; AMP from ADP: step 1/1.</text>
</comment>
<dbReference type="Pfam" id="PF00406">
    <property type="entry name" value="ADK"/>
    <property type="match status" value="1"/>
</dbReference>
<keyword evidence="5" id="KW-0963">Cytoplasm</keyword>
<dbReference type="InterPro" id="IPR006259">
    <property type="entry name" value="Adenyl_kin_sub"/>
</dbReference>
<dbReference type="InterPro" id="IPR000850">
    <property type="entry name" value="Adenylat/UMP-CMP_kin"/>
</dbReference>
<evidence type="ECO:0000256" key="7">
    <source>
        <dbReference type="RuleBase" id="RU003331"/>
    </source>
</evidence>
<feature type="binding site" evidence="5">
    <location>
        <begin position="158"/>
        <end position="159"/>
    </location>
    <ligand>
        <name>ATP</name>
        <dbReference type="ChEBI" id="CHEBI:30616"/>
    </ligand>
</feature>
<dbReference type="FunFam" id="3.40.50.300:FF:000106">
    <property type="entry name" value="Adenylate kinase mitochondrial"/>
    <property type="match status" value="1"/>
</dbReference>
<dbReference type="NCBIfam" id="NF001381">
    <property type="entry name" value="PRK00279.1-3"/>
    <property type="match status" value="1"/>
</dbReference>
<dbReference type="Proteomes" id="UP000540989">
    <property type="component" value="Unassembled WGS sequence"/>
</dbReference>
<dbReference type="CDD" id="cd01428">
    <property type="entry name" value="ADK"/>
    <property type="match status" value="1"/>
</dbReference>
<dbReference type="UniPathway" id="UPA00588">
    <property type="reaction ID" value="UER00649"/>
</dbReference>
<organism evidence="9 10">
    <name type="scientific">Granulicella aggregans</name>
    <dbReference type="NCBI Taxonomy" id="474949"/>
    <lineage>
        <taxon>Bacteria</taxon>
        <taxon>Pseudomonadati</taxon>
        <taxon>Acidobacteriota</taxon>
        <taxon>Terriglobia</taxon>
        <taxon>Terriglobales</taxon>
        <taxon>Acidobacteriaceae</taxon>
        <taxon>Granulicella</taxon>
    </lineage>
</organism>
<keyword evidence="10" id="KW-1185">Reference proteome</keyword>
<feature type="binding site" evidence="5">
    <location>
        <position position="182"/>
    </location>
    <ligand>
        <name>AMP</name>
        <dbReference type="ChEBI" id="CHEBI:456215"/>
    </ligand>
</feature>
<feature type="binding site" evidence="5">
    <location>
        <begin position="102"/>
        <end position="105"/>
    </location>
    <ligand>
        <name>AMP</name>
        <dbReference type="ChEBI" id="CHEBI:456215"/>
    </ligand>
</feature>
<feature type="binding site" evidence="5">
    <location>
        <position position="109"/>
    </location>
    <ligand>
        <name>AMP</name>
        <dbReference type="ChEBI" id="CHEBI:456215"/>
    </ligand>
</feature>
<feature type="binding site" evidence="5">
    <location>
        <position position="48"/>
    </location>
    <ligand>
        <name>AMP</name>
        <dbReference type="ChEBI" id="CHEBI:456215"/>
    </ligand>
</feature>
<evidence type="ECO:0000256" key="3">
    <source>
        <dbReference type="ARBA" id="ARBA00022741"/>
    </source>
</evidence>
<dbReference type="PRINTS" id="PR00094">
    <property type="entry name" value="ADENYLTKNASE"/>
</dbReference>
<comment type="catalytic activity">
    <reaction evidence="5 7">
        <text>AMP + ATP = 2 ADP</text>
        <dbReference type="Rhea" id="RHEA:12973"/>
        <dbReference type="ChEBI" id="CHEBI:30616"/>
        <dbReference type="ChEBI" id="CHEBI:456215"/>
        <dbReference type="ChEBI" id="CHEBI:456216"/>
        <dbReference type="EC" id="2.7.4.3"/>
    </reaction>
</comment>
<dbReference type="InterPro" id="IPR033690">
    <property type="entry name" value="Adenylat_kinase_CS"/>
</dbReference>
<sequence>MTDSIQRTPASAEDFLPGPVLLLGAPGVGKGTQAQILMAEYGIPQISTGEILRKNIADGTELGLKAKGLMDQGLFVDDETVNGMVAARLHEPGAERGFILDGYPRTLAQAGFIDGLLEVHQVSGQMTLRLLAVSLKVDEQELLKRITGRRICPACKRSYNVYSEPPLVAGICDVEGSELVQRPDDTEETFRERMVEYNAKTAHVIEHYRGQGCFAEVDGARPVAEVTASVVAALKSLRAAEVVGKG</sequence>
<keyword evidence="5 7" id="KW-0067">ATP-binding</keyword>
<dbReference type="PANTHER" id="PTHR23359">
    <property type="entry name" value="NUCLEOTIDE KINASE"/>
    <property type="match status" value="1"/>
</dbReference>
<dbReference type="SUPFAM" id="SSF52540">
    <property type="entry name" value="P-loop containing nucleoside triphosphate hydrolases"/>
    <property type="match status" value="1"/>
</dbReference>
<feature type="domain" description="Adenylate kinase active site lid" evidence="8">
    <location>
        <begin position="149"/>
        <end position="184"/>
    </location>
</feature>
<dbReference type="InterPro" id="IPR007862">
    <property type="entry name" value="Adenylate_kinase_lid-dom"/>
</dbReference>
<keyword evidence="2 5" id="KW-0545">Nucleotide biosynthesis</keyword>
<dbReference type="PROSITE" id="PS00113">
    <property type="entry name" value="ADENYLATE_KINASE"/>
    <property type="match status" value="1"/>
</dbReference>
<keyword evidence="1 5" id="KW-0808">Transferase</keyword>
<proteinExistence type="inferred from homology"/>
<feature type="binding site" evidence="5">
    <location>
        <position position="193"/>
    </location>
    <ligand>
        <name>AMP</name>
        <dbReference type="ChEBI" id="CHEBI:456215"/>
    </ligand>
</feature>
<dbReference type="GO" id="GO:0004017">
    <property type="term" value="F:AMP kinase activity"/>
    <property type="evidence" value="ECO:0007669"/>
    <property type="project" value="UniProtKB-UniRule"/>
</dbReference>
<dbReference type="Pfam" id="PF05191">
    <property type="entry name" value="ADK_lid"/>
    <property type="match status" value="1"/>
</dbReference>
<evidence type="ECO:0000256" key="4">
    <source>
        <dbReference type="ARBA" id="ARBA00022777"/>
    </source>
</evidence>
<comment type="similarity">
    <text evidence="5 6">Belongs to the adenylate kinase family.</text>
</comment>
<keyword evidence="4 5" id="KW-0418">Kinase</keyword>
<evidence type="ECO:0000313" key="10">
    <source>
        <dbReference type="Proteomes" id="UP000540989"/>
    </source>
</evidence>
<dbReference type="AlphaFoldDB" id="A0A7W8E2E0"/>
<evidence type="ECO:0000256" key="5">
    <source>
        <dbReference type="HAMAP-Rule" id="MF_00235"/>
    </source>
</evidence>
<reference evidence="9 10" key="1">
    <citation type="submission" date="2020-08" db="EMBL/GenBank/DDBJ databases">
        <title>Genomic Encyclopedia of Type Strains, Phase IV (KMG-V): Genome sequencing to study the core and pangenomes of soil and plant-associated prokaryotes.</title>
        <authorList>
            <person name="Whitman W."/>
        </authorList>
    </citation>
    <scope>NUCLEOTIDE SEQUENCE [LARGE SCALE GENOMIC DNA]</scope>
    <source>
        <strain evidence="9 10">M8UP14</strain>
    </source>
</reference>
<feature type="region of interest" description="LID" evidence="5">
    <location>
        <begin position="148"/>
        <end position="185"/>
    </location>
</feature>
<evidence type="ECO:0000256" key="2">
    <source>
        <dbReference type="ARBA" id="ARBA00022727"/>
    </source>
</evidence>
<dbReference type="GO" id="GO:0044209">
    <property type="term" value="P:AMP salvage"/>
    <property type="evidence" value="ECO:0007669"/>
    <property type="project" value="UniProtKB-UniRule"/>
</dbReference>
<dbReference type="NCBIfam" id="TIGR01351">
    <property type="entry name" value="adk"/>
    <property type="match status" value="1"/>
</dbReference>
<dbReference type="GO" id="GO:0005737">
    <property type="term" value="C:cytoplasm"/>
    <property type="evidence" value="ECO:0007669"/>
    <property type="project" value="UniProtKB-SubCell"/>
</dbReference>
<evidence type="ECO:0000256" key="1">
    <source>
        <dbReference type="ARBA" id="ARBA00022679"/>
    </source>
</evidence>
<comment type="domain">
    <text evidence="5">Consists of three domains, a large central CORE domain and two small peripheral domains, NMPbind and LID, which undergo movements during catalysis. The LID domain closes over the site of phosphoryl transfer upon ATP binding. Assembling and dissambling the active center during each catalytic cycle provides an effective means to prevent ATP hydrolysis.</text>
</comment>
<feature type="region of interest" description="NMP" evidence="5">
    <location>
        <begin position="47"/>
        <end position="76"/>
    </location>
</feature>
<dbReference type="InterPro" id="IPR027417">
    <property type="entry name" value="P-loop_NTPase"/>
</dbReference>